<feature type="signal peptide" evidence="1">
    <location>
        <begin position="1"/>
        <end position="19"/>
    </location>
</feature>
<dbReference type="Gene3D" id="2.60.40.3140">
    <property type="match status" value="1"/>
</dbReference>
<dbReference type="Gene3D" id="2.60.120.1130">
    <property type="match status" value="1"/>
</dbReference>
<dbReference type="OrthoDB" id="98874at2"/>
<protein>
    <submittedName>
        <fullName evidence="3">DUF3857 domain-containing protein</fullName>
    </submittedName>
</protein>
<accession>A0A4S8HTW3</accession>
<feature type="domain" description="DUF3857" evidence="2">
    <location>
        <begin position="68"/>
        <end position="225"/>
    </location>
</feature>
<keyword evidence="4" id="KW-1185">Reference proteome</keyword>
<comment type="caution">
    <text evidence="3">The sequence shown here is derived from an EMBL/GenBank/DDBJ whole genome shotgun (WGS) entry which is preliminary data.</text>
</comment>
<dbReference type="Gene3D" id="3.10.620.30">
    <property type="match status" value="1"/>
</dbReference>
<evidence type="ECO:0000256" key="1">
    <source>
        <dbReference type="SAM" id="SignalP"/>
    </source>
</evidence>
<dbReference type="EMBL" id="STFF01000004">
    <property type="protein sequence ID" value="THU38069.1"/>
    <property type="molecule type" value="Genomic_DNA"/>
</dbReference>
<sequence length="646" mass="74175">MTKLTILIACLAITLSSLAQKGGDIPGFGKVEKADLEMKTCDFDEKAEAVVLFDVGELYCDLSSMGSSMQLERHVRIKILKDKGKDQADIKIPYYSYRNVEYIKNLSAQTYNLDGAGNIVTTKVEKKLIYEKPIDKYRTEQIFTFPEVKAGSIIEYKWTQAWSGVSLENWYFQRSIPVKYSRYRVDFPSAIEVYATPLCVLPYETKKDTKGTRLLQVYSMKDIPALRDEPYISCDKDYLQRIEFRFLAVNLATRRQSLIKTWPEQIKTLMEDEDFGIQLKRNIPRTADLDEQLKNITDPYRKMAIIHEYVRKNMEWNGLSNIWALNGVKTAWKDKKGTSGEINLILVNLLKDAGLKAHALLVSTRAHGAVTSAIADVKQFDKVLAYVEIGDKPYVLDATEKITPSHLIPLDVMYSEGLVIEKPETFEWGWKSLWNDKTLLKNVVVMQAAINEEGIMNGRVSLFSYDYDRVQRIEDAKKEKSKYIEKYFKADNQGATIDSLVLENLDADSMPLIQKAQFKMPVNSSGEYKYFSTNLFTRLEKNPFVADNRFSDVFFGVNQSYSIVANITIPEGYAFETLPKNMRIIMPDTSISITRRLVAENNQLAVRMTLEFKKPFFTVQEYADFKEFYKQLFAVLSEQIAIKKKG</sequence>
<evidence type="ECO:0000313" key="3">
    <source>
        <dbReference type="EMBL" id="THU38069.1"/>
    </source>
</evidence>
<reference evidence="3 4" key="1">
    <citation type="submission" date="2019-04" db="EMBL/GenBank/DDBJ databases">
        <title>Niastella caeni sp. nov., isolated from activated sludge.</title>
        <authorList>
            <person name="Sheng M."/>
        </authorList>
    </citation>
    <scope>NUCLEOTIDE SEQUENCE [LARGE SCALE GENOMIC DNA]</scope>
    <source>
        <strain evidence="3 4">HX-2-15</strain>
    </source>
</reference>
<keyword evidence="1" id="KW-0732">Signal</keyword>
<dbReference type="AlphaFoldDB" id="A0A4S8HTW3"/>
<evidence type="ECO:0000313" key="4">
    <source>
        <dbReference type="Proteomes" id="UP000306918"/>
    </source>
</evidence>
<dbReference type="InterPro" id="IPR024618">
    <property type="entry name" value="DUF3857"/>
</dbReference>
<dbReference type="Proteomes" id="UP000306918">
    <property type="component" value="Unassembled WGS sequence"/>
</dbReference>
<feature type="chain" id="PRO_5021018899" evidence="1">
    <location>
        <begin position="20"/>
        <end position="646"/>
    </location>
</feature>
<gene>
    <name evidence="3" type="ORF">FAM09_15400</name>
</gene>
<evidence type="ECO:0000259" key="2">
    <source>
        <dbReference type="Pfam" id="PF12969"/>
    </source>
</evidence>
<proteinExistence type="predicted"/>
<dbReference type="Pfam" id="PF12969">
    <property type="entry name" value="DUF3857"/>
    <property type="match status" value="1"/>
</dbReference>
<dbReference type="RefSeq" id="WP_136578025.1">
    <property type="nucleotide sequence ID" value="NZ_STFF01000004.1"/>
</dbReference>
<name>A0A4S8HTW3_9BACT</name>
<organism evidence="3 4">
    <name type="scientific">Niastella caeni</name>
    <dbReference type="NCBI Taxonomy" id="2569763"/>
    <lineage>
        <taxon>Bacteria</taxon>
        <taxon>Pseudomonadati</taxon>
        <taxon>Bacteroidota</taxon>
        <taxon>Chitinophagia</taxon>
        <taxon>Chitinophagales</taxon>
        <taxon>Chitinophagaceae</taxon>
        <taxon>Niastella</taxon>
    </lineage>
</organism>